<dbReference type="SMART" id="SM00356">
    <property type="entry name" value="ZnF_C3H1"/>
    <property type="match status" value="1"/>
</dbReference>
<evidence type="ECO:0000256" key="3">
    <source>
        <dbReference type="PROSITE-ProRule" id="PRU00723"/>
    </source>
</evidence>
<dbReference type="PROSITE" id="PS50103">
    <property type="entry name" value="ZF_C3H1"/>
    <property type="match status" value="1"/>
</dbReference>
<keyword evidence="3" id="KW-0862">Zinc</keyword>
<evidence type="ECO:0000313" key="8">
    <source>
        <dbReference type="Proteomes" id="UP001172457"/>
    </source>
</evidence>
<feature type="compositionally biased region" description="Polar residues" evidence="4">
    <location>
        <begin position="205"/>
        <end position="215"/>
    </location>
</feature>
<protein>
    <submittedName>
        <fullName evidence="7">Uncharacterized protein</fullName>
    </submittedName>
</protein>
<dbReference type="InterPro" id="IPR001584">
    <property type="entry name" value="Integrase_cat-core"/>
</dbReference>
<feature type="compositionally biased region" description="Pro residues" evidence="4">
    <location>
        <begin position="318"/>
        <end position="338"/>
    </location>
</feature>
<dbReference type="GO" id="GO:0015074">
    <property type="term" value="P:DNA integration"/>
    <property type="evidence" value="ECO:0007669"/>
    <property type="project" value="InterPro"/>
</dbReference>
<name>A0AA38T277_9ASTR</name>
<dbReference type="InterPro" id="IPR039537">
    <property type="entry name" value="Retrotran_Ty1/copia-like"/>
</dbReference>
<evidence type="ECO:0000256" key="1">
    <source>
        <dbReference type="ARBA" id="ARBA00022723"/>
    </source>
</evidence>
<dbReference type="Pfam" id="PF13976">
    <property type="entry name" value="gag_pre-integrs"/>
    <property type="match status" value="1"/>
</dbReference>
<dbReference type="GO" id="GO:0016787">
    <property type="term" value="F:hydrolase activity"/>
    <property type="evidence" value="ECO:0007669"/>
    <property type="project" value="UniProtKB-KW"/>
</dbReference>
<feature type="zinc finger region" description="C3H1-type" evidence="3">
    <location>
        <begin position="229"/>
        <end position="256"/>
    </location>
</feature>
<comment type="caution">
    <text evidence="7">The sequence shown here is derived from an EMBL/GenBank/DDBJ whole genome shotgun (WGS) entry which is preliminary data.</text>
</comment>
<dbReference type="AlphaFoldDB" id="A0AA38T277"/>
<dbReference type="SUPFAM" id="SSF53098">
    <property type="entry name" value="Ribonuclease H-like"/>
    <property type="match status" value="1"/>
</dbReference>
<reference evidence="7" key="1">
    <citation type="submission" date="2023-03" db="EMBL/GenBank/DDBJ databases">
        <title>Chromosome-scale reference genome and RAD-based genetic map of yellow starthistle (Centaurea solstitialis) reveal putative structural variation and QTLs associated with invader traits.</title>
        <authorList>
            <person name="Reatini B."/>
            <person name="Cang F.A."/>
            <person name="Jiang Q."/>
            <person name="Mckibben M.T.W."/>
            <person name="Barker M.S."/>
            <person name="Rieseberg L.H."/>
            <person name="Dlugosch K.M."/>
        </authorList>
    </citation>
    <scope>NUCLEOTIDE SEQUENCE</scope>
    <source>
        <strain evidence="7">CAN-66</strain>
        <tissue evidence="7">Leaf</tissue>
    </source>
</reference>
<dbReference type="PANTHER" id="PTHR42648">
    <property type="entry name" value="TRANSPOSASE, PUTATIVE-RELATED"/>
    <property type="match status" value="1"/>
</dbReference>
<dbReference type="InterPro" id="IPR013103">
    <property type="entry name" value="RVT_2"/>
</dbReference>
<evidence type="ECO:0000313" key="7">
    <source>
        <dbReference type="EMBL" id="KAJ9547106.1"/>
    </source>
</evidence>
<feature type="domain" description="Integrase catalytic" evidence="6">
    <location>
        <begin position="447"/>
        <end position="623"/>
    </location>
</feature>
<dbReference type="InterPro" id="IPR036397">
    <property type="entry name" value="RNaseH_sf"/>
</dbReference>
<keyword evidence="1 3" id="KW-0479">Metal-binding</keyword>
<accession>A0AA38T277</accession>
<dbReference type="Pfam" id="PF07727">
    <property type="entry name" value="RVT_2"/>
    <property type="match status" value="1"/>
</dbReference>
<feature type="region of interest" description="Disordered" evidence="4">
    <location>
        <begin position="258"/>
        <end position="294"/>
    </location>
</feature>
<dbReference type="Pfam" id="PF00642">
    <property type="entry name" value="zf-CCCH"/>
    <property type="match status" value="1"/>
</dbReference>
<dbReference type="EMBL" id="JARYMX010000005">
    <property type="protein sequence ID" value="KAJ9547106.1"/>
    <property type="molecule type" value="Genomic_DNA"/>
</dbReference>
<feature type="region of interest" description="Disordered" evidence="4">
    <location>
        <begin position="205"/>
        <end position="235"/>
    </location>
</feature>
<organism evidence="7 8">
    <name type="scientific">Centaurea solstitialis</name>
    <name type="common">yellow star-thistle</name>
    <dbReference type="NCBI Taxonomy" id="347529"/>
    <lineage>
        <taxon>Eukaryota</taxon>
        <taxon>Viridiplantae</taxon>
        <taxon>Streptophyta</taxon>
        <taxon>Embryophyta</taxon>
        <taxon>Tracheophyta</taxon>
        <taxon>Spermatophyta</taxon>
        <taxon>Magnoliopsida</taxon>
        <taxon>eudicotyledons</taxon>
        <taxon>Gunneridae</taxon>
        <taxon>Pentapetalae</taxon>
        <taxon>asterids</taxon>
        <taxon>campanulids</taxon>
        <taxon>Asterales</taxon>
        <taxon>Asteraceae</taxon>
        <taxon>Carduoideae</taxon>
        <taxon>Cardueae</taxon>
        <taxon>Centaureinae</taxon>
        <taxon>Centaurea</taxon>
    </lineage>
</organism>
<dbReference type="InterPro" id="IPR012337">
    <property type="entry name" value="RNaseH-like_sf"/>
</dbReference>
<dbReference type="Pfam" id="PF14223">
    <property type="entry name" value="Retrotran_gag_2"/>
    <property type="match status" value="1"/>
</dbReference>
<keyword evidence="2" id="KW-0378">Hydrolase</keyword>
<evidence type="ECO:0000259" key="6">
    <source>
        <dbReference type="PROSITE" id="PS50994"/>
    </source>
</evidence>
<dbReference type="Pfam" id="PF00665">
    <property type="entry name" value="rve"/>
    <property type="match status" value="1"/>
</dbReference>
<keyword evidence="3" id="KW-0863">Zinc-finger</keyword>
<sequence>MAAPGSSQNEKPFGIVNIKAYVPLVLDLDQLNYDAWCELFTTHCISFGVLGHIDGTKVNKGEDDQEWTTLDSLVKLWIYGTITKPLLQSVVKKYATAREVWVNLENYFRDNKDARAIQLENELRTLDIGDLSIGAYFNKIKVMADLLTNIGQPVSDKTLVTYAINGLKGKFSQVVTFIRHSKPLPTFTEARSMLVLEELNQGQEKSAFENPSSSIVLVGHTPNPKPRGTSNTPMCRNFSRGVCRFDAKCRFLHGTASSPTLQASHHRRSPPTTNPNPPGLPNHTKTSPYYPPSTGPLLATPSWIPPLYGPSSWPTPPPPSWPNPPNTWTPQPPRPSWAPPQAHLMAQPATAPLSGPDNRCSIEFDPNGFSVVDLKTRQLLLRCDSQSDLYPVTTSLVALVATSPSTWHSRLGHSNDDVLRFLISNNYIACNKPKMNVPCHACQLGKHTRLPFYSSTSVVSSSFDLVHSDVWTSPVLSSSGYKYYVIFHDHYSHFLWAYPLRNKSDVFRKLKMFRAYVQNQFNKDIKSLQCDHGGEFDNQNLHTLFQTNGITIRFSCPHTSQQNSKSKRMLRSIKNIIRTLLFQAHLPPTFWVEALNMAVHLLNILPSTVIHNGIPYTKLFNRPPSYSYLRTFGAFATLISFQNISLNLVLPLLALIKNGTWELVPRPSGTNIVRSLWLFRHKFHADGSLSRYKARLVANGQSQQIGVDCDETFIPVVKPATIRTVISLALTRSWPIHQLDVKNAFLHGNLTETVYMYQPPGFVDRSHPNYVCLLRKSLYGLKQAPRAWFQRFAQYALKVGFQHSKCDTSLFIYHHTGETAYLLLYVDDIVLTASSTSLLKRIISSL</sequence>
<feature type="region of interest" description="Disordered" evidence="4">
    <location>
        <begin position="318"/>
        <end position="341"/>
    </location>
</feature>
<gene>
    <name evidence="7" type="ORF">OSB04_019649</name>
</gene>
<evidence type="ECO:0000259" key="5">
    <source>
        <dbReference type="PROSITE" id="PS50103"/>
    </source>
</evidence>
<proteinExistence type="predicted"/>
<dbReference type="Gene3D" id="4.10.1000.10">
    <property type="entry name" value="Zinc finger, CCCH-type"/>
    <property type="match status" value="1"/>
</dbReference>
<dbReference type="PROSITE" id="PS50994">
    <property type="entry name" value="INTEGRASE"/>
    <property type="match status" value="1"/>
</dbReference>
<dbReference type="Gene3D" id="3.30.420.10">
    <property type="entry name" value="Ribonuclease H-like superfamily/Ribonuclease H"/>
    <property type="match status" value="1"/>
</dbReference>
<keyword evidence="8" id="KW-1185">Reference proteome</keyword>
<dbReference type="SUPFAM" id="SSF56672">
    <property type="entry name" value="DNA/RNA polymerases"/>
    <property type="match status" value="1"/>
</dbReference>
<evidence type="ECO:0000256" key="2">
    <source>
        <dbReference type="ARBA" id="ARBA00022801"/>
    </source>
</evidence>
<dbReference type="GO" id="GO:0008270">
    <property type="term" value="F:zinc ion binding"/>
    <property type="evidence" value="ECO:0007669"/>
    <property type="project" value="UniProtKB-KW"/>
</dbReference>
<dbReference type="InterPro" id="IPR000571">
    <property type="entry name" value="Znf_CCCH"/>
</dbReference>
<feature type="domain" description="C3H1-type" evidence="5">
    <location>
        <begin position="229"/>
        <end position="256"/>
    </location>
</feature>
<dbReference type="InterPro" id="IPR025724">
    <property type="entry name" value="GAG-pre-integrase_dom"/>
</dbReference>
<dbReference type="Proteomes" id="UP001172457">
    <property type="component" value="Chromosome 5"/>
</dbReference>
<dbReference type="GO" id="GO:0003676">
    <property type="term" value="F:nucleic acid binding"/>
    <property type="evidence" value="ECO:0007669"/>
    <property type="project" value="InterPro"/>
</dbReference>
<evidence type="ECO:0000256" key="4">
    <source>
        <dbReference type="SAM" id="MobiDB-lite"/>
    </source>
</evidence>
<dbReference type="InterPro" id="IPR043502">
    <property type="entry name" value="DNA/RNA_pol_sf"/>
</dbReference>
<dbReference type="PANTHER" id="PTHR42648:SF30">
    <property type="entry name" value="RIBONUCLEASE H-LIKE DOMAIN, GAG-PRE-INTEGRASE DOMAIN PROTEIN-RELATED"/>
    <property type="match status" value="1"/>
</dbReference>